<feature type="region of interest" description="Disordered" evidence="1">
    <location>
        <begin position="185"/>
        <end position="224"/>
    </location>
</feature>
<evidence type="ECO:0008006" key="4">
    <source>
        <dbReference type="Google" id="ProtNLM"/>
    </source>
</evidence>
<evidence type="ECO:0000313" key="2">
    <source>
        <dbReference type="EMBL" id="CAH2295284.1"/>
    </source>
</evidence>
<feature type="non-terminal residue" evidence="2">
    <location>
        <position position="264"/>
    </location>
</feature>
<organism evidence="2 3">
    <name type="scientific">Pelobates cultripes</name>
    <name type="common">Western spadefoot toad</name>
    <dbReference type="NCBI Taxonomy" id="61616"/>
    <lineage>
        <taxon>Eukaryota</taxon>
        <taxon>Metazoa</taxon>
        <taxon>Chordata</taxon>
        <taxon>Craniata</taxon>
        <taxon>Vertebrata</taxon>
        <taxon>Euteleostomi</taxon>
        <taxon>Amphibia</taxon>
        <taxon>Batrachia</taxon>
        <taxon>Anura</taxon>
        <taxon>Pelobatoidea</taxon>
        <taxon>Pelobatidae</taxon>
        <taxon>Pelobates</taxon>
    </lineage>
</organism>
<name>A0AAD1WAK0_PELCU</name>
<dbReference type="GO" id="GO:0009615">
    <property type="term" value="P:response to virus"/>
    <property type="evidence" value="ECO:0007669"/>
    <property type="project" value="TreeGrafter"/>
</dbReference>
<dbReference type="PANTHER" id="PTHR48195:SF1">
    <property type="entry name" value="RIKEN CDNA 2410002F23 GENE"/>
    <property type="match status" value="1"/>
</dbReference>
<dbReference type="AlphaFoldDB" id="A0AAD1WAK0"/>
<reference evidence="2" key="1">
    <citation type="submission" date="2022-03" db="EMBL/GenBank/DDBJ databases">
        <authorList>
            <person name="Alioto T."/>
            <person name="Alioto T."/>
            <person name="Gomez Garrido J."/>
        </authorList>
    </citation>
    <scope>NUCLEOTIDE SEQUENCE</scope>
</reference>
<dbReference type="InterPro" id="IPR053270">
    <property type="entry name" value="Fv1_restriction_factor"/>
</dbReference>
<accession>A0AAD1WAK0</accession>
<protein>
    <recommendedName>
        <fullName evidence="4">Gag protein</fullName>
    </recommendedName>
</protein>
<dbReference type="EMBL" id="OW240916">
    <property type="protein sequence ID" value="CAH2295284.1"/>
    <property type="molecule type" value="Genomic_DNA"/>
</dbReference>
<evidence type="ECO:0000256" key="1">
    <source>
        <dbReference type="SAM" id="MobiDB-lite"/>
    </source>
</evidence>
<evidence type="ECO:0000313" key="3">
    <source>
        <dbReference type="Proteomes" id="UP001295444"/>
    </source>
</evidence>
<proteinExistence type="predicted"/>
<gene>
    <name evidence="2" type="ORF">PECUL_23A060303</name>
</gene>
<dbReference type="Proteomes" id="UP001295444">
    <property type="component" value="Chromosome 05"/>
</dbReference>
<dbReference type="PANTHER" id="PTHR48195">
    <property type="entry name" value="FRIEND VIRUS SUSCEPTIBILITY PROTEIN 1"/>
    <property type="match status" value="1"/>
</dbReference>
<sequence>MEDYTQQEMADILSTFRQRPKEPLDEWVVRLTETGTGGINLDAIGSPTLATISEDENVRRMFLNGPPAIDGNPASLTLLELVQIGLKLRYPSVSDWPDNDKPWYRLTDAVRKLKQEIVQQAIQNSQQLERVMEMPVTVQMRNKIIKTAHPAYKQVTMTLLINQTGNPLQLVTEAIMQLGDLGDWAPRTQVPKNPGEGGSSKPGPSTFRSAGTPKDGNNENRVSRKEMFLVLLRERVSKEHIDGKDTSTLWKLYKKKGFHKKGVK</sequence>
<dbReference type="GO" id="GO:0005794">
    <property type="term" value="C:Golgi apparatus"/>
    <property type="evidence" value="ECO:0007669"/>
    <property type="project" value="TreeGrafter"/>
</dbReference>
<keyword evidence="3" id="KW-1185">Reference proteome</keyword>